<feature type="transmembrane region" description="Helical" evidence="6">
    <location>
        <begin position="44"/>
        <end position="62"/>
    </location>
</feature>
<dbReference type="PANTHER" id="PTHR34820:SF4">
    <property type="entry name" value="INNER MEMBRANE PROTEIN YEBZ"/>
    <property type="match status" value="1"/>
</dbReference>
<accession>A0A1H6J9M3</accession>
<dbReference type="PANTHER" id="PTHR34820">
    <property type="entry name" value="INNER MEMBRANE PROTEIN YEBZ"/>
    <property type="match status" value="1"/>
</dbReference>
<feature type="domain" description="Copper resistance protein D" evidence="7">
    <location>
        <begin position="210"/>
        <end position="309"/>
    </location>
</feature>
<gene>
    <name evidence="8" type="ORF">SAMN04489835_1568</name>
</gene>
<keyword evidence="4 6" id="KW-1133">Transmembrane helix</keyword>
<evidence type="ECO:0000313" key="9">
    <source>
        <dbReference type="Proteomes" id="UP000182915"/>
    </source>
</evidence>
<feature type="transmembrane region" description="Helical" evidence="6">
    <location>
        <begin position="12"/>
        <end position="32"/>
    </location>
</feature>
<sequence length="313" mass="31464">MGGAAAHVNRRGTAAVGVLVAAAAVLAWALAYPQGSLADTAVRVLADVAAVLALGLAVVPMLDGDRHRDEIAARARGPLTAAAALWVLAELARLLIAAAQAAAVRVDRLGVHTAVDFTSGTAAGRAGALAVGAAVVVCISAAVAPRSAPTTVVATGAAAVGVAARQLSGHFAESSLGGLAVTAHTLAAALWCGALAALVLTVDHRGQWARMLPRFSQLSLACVVVLLIGGVVAAAERLAVPADLYTTGYGRLLLAKVVMTVVLITLGWRNRTMWVPAARAHRATAVVSRTRSYVETGLMIVALALAAGLAVTG</sequence>
<feature type="transmembrane region" description="Helical" evidence="6">
    <location>
        <begin position="252"/>
        <end position="271"/>
    </location>
</feature>
<reference evidence="9" key="1">
    <citation type="submission" date="2016-10" db="EMBL/GenBank/DDBJ databases">
        <authorList>
            <person name="Varghese N."/>
            <person name="Submissions S."/>
        </authorList>
    </citation>
    <scope>NUCLEOTIDE SEQUENCE [LARGE SCALE GENOMIC DNA]</scope>
    <source>
        <strain evidence="9">DSM 45405</strain>
    </source>
</reference>
<dbReference type="STRING" id="370526.SAMN04489835_1568"/>
<feature type="transmembrane region" description="Helical" evidence="6">
    <location>
        <begin position="123"/>
        <end position="143"/>
    </location>
</feature>
<name>A0A1H6J9M3_MYCRU</name>
<keyword evidence="9" id="KW-1185">Reference proteome</keyword>
<evidence type="ECO:0000256" key="2">
    <source>
        <dbReference type="ARBA" id="ARBA00022475"/>
    </source>
</evidence>
<evidence type="ECO:0000256" key="3">
    <source>
        <dbReference type="ARBA" id="ARBA00022692"/>
    </source>
</evidence>
<protein>
    <submittedName>
        <fullName evidence="8">Putative copper resistance protein D</fullName>
    </submittedName>
</protein>
<dbReference type="GO" id="GO:0006825">
    <property type="term" value="P:copper ion transport"/>
    <property type="evidence" value="ECO:0007669"/>
    <property type="project" value="InterPro"/>
</dbReference>
<evidence type="ECO:0000259" key="7">
    <source>
        <dbReference type="Pfam" id="PF05425"/>
    </source>
</evidence>
<dbReference type="Proteomes" id="UP000182915">
    <property type="component" value="Chromosome I"/>
</dbReference>
<feature type="transmembrane region" description="Helical" evidence="6">
    <location>
        <begin position="179"/>
        <end position="200"/>
    </location>
</feature>
<feature type="transmembrane region" description="Helical" evidence="6">
    <location>
        <begin position="150"/>
        <end position="167"/>
    </location>
</feature>
<dbReference type="Pfam" id="PF05425">
    <property type="entry name" value="CopD"/>
    <property type="match status" value="1"/>
</dbReference>
<keyword evidence="3 6" id="KW-0812">Transmembrane</keyword>
<proteinExistence type="predicted"/>
<dbReference type="OrthoDB" id="4641923at2"/>
<dbReference type="AlphaFoldDB" id="A0A1H6J9M3"/>
<comment type="subcellular location">
    <subcellularLocation>
        <location evidence="1">Cell membrane</location>
        <topology evidence="1">Multi-pass membrane protein</topology>
    </subcellularLocation>
</comment>
<evidence type="ECO:0000256" key="4">
    <source>
        <dbReference type="ARBA" id="ARBA00022989"/>
    </source>
</evidence>
<feature type="transmembrane region" description="Helical" evidence="6">
    <location>
        <begin position="292"/>
        <end position="311"/>
    </location>
</feature>
<evidence type="ECO:0000256" key="1">
    <source>
        <dbReference type="ARBA" id="ARBA00004651"/>
    </source>
</evidence>
<keyword evidence="2" id="KW-1003">Cell membrane</keyword>
<evidence type="ECO:0000256" key="5">
    <source>
        <dbReference type="ARBA" id="ARBA00023136"/>
    </source>
</evidence>
<organism evidence="8 9">
    <name type="scientific">Mycolicibacterium rutilum</name>
    <name type="common">Mycobacterium rutilum</name>
    <dbReference type="NCBI Taxonomy" id="370526"/>
    <lineage>
        <taxon>Bacteria</taxon>
        <taxon>Bacillati</taxon>
        <taxon>Actinomycetota</taxon>
        <taxon>Actinomycetes</taxon>
        <taxon>Mycobacteriales</taxon>
        <taxon>Mycobacteriaceae</taxon>
        <taxon>Mycolicibacterium</taxon>
    </lineage>
</organism>
<dbReference type="GO" id="GO:0005886">
    <property type="term" value="C:plasma membrane"/>
    <property type="evidence" value="ECO:0007669"/>
    <property type="project" value="UniProtKB-SubCell"/>
</dbReference>
<dbReference type="InterPro" id="IPR032694">
    <property type="entry name" value="CopC/D"/>
</dbReference>
<evidence type="ECO:0000256" key="6">
    <source>
        <dbReference type="SAM" id="Phobius"/>
    </source>
</evidence>
<keyword evidence="5 6" id="KW-0472">Membrane</keyword>
<dbReference type="InterPro" id="IPR008457">
    <property type="entry name" value="Cu-R_CopD_dom"/>
</dbReference>
<dbReference type="EMBL" id="LT629971">
    <property type="protein sequence ID" value="SEH57063.1"/>
    <property type="molecule type" value="Genomic_DNA"/>
</dbReference>
<feature type="transmembrane region" description="Helical" evidence="6">
    <location>
        <begin position="220"/>
        <end position="240"/>
    </location>
</feature>
<evidence type="ECO:0000313" key="8">
    <source>
        <dbReference type="EMBL" id="SEH57063.1"/>
    </source>
</evidence>
<feature type="transmembrane region" description="Helical" evidence="6">
    <location>
        <begin position="83"/>
        <end position="103"/>
    </location>
</feature>